<dbReference type="GeneID" id="120282854"/>
<dbReference type="PANTHER" id="PTHR33116">
    <property type="entry name" value="REVERSE TRANSCRIPTASE ZINC-BINDING DOMAIN-CONTAINING PROTEIN-RELATED-RELATED"/>
    <property type="match status" value="1"/>
</dbReference>
<dbReference type="PANTHER" id="PTHR33116:SF78">
    <property type="entry name" value="OS12G0587133 PROTEIN"/>
    <property type="match status" value="1"/>
</dbReference>
<keyword evidence="1" id="KW-1185">Reference proteome</keyword>
<organism evidence="1 2">
    <name type="scientific">Dioscorea cayennensis subsp. rotundata</name>
    <name type="common">White Guinea yam</name>
    <name type="synonym">Dioscorea rotundata</name>
    <dbReference type="NCBI Taxonomy" id="55577"/>
    <lineage>
        <taxon>Eukaryota</taxon>
        <taxon>Viridiplantae</taxon>
        <taxon>Streptophyta</taxon>
        <taxon>Embryophyta</taxon>
        <taxon>Tracheophyta</taxon>
        <taxon>Spermatophyta</taxon>
        <taxon>Magnoliopsida</taxon>
        <taxon>Liliopsida</taxon>
        <taxon>Dioscoreales</taxon>
        <taxon>Dioscoreaceae</taxon>
        <taxon>Dioscorea</taxon>
    </lineage>
</organism>
<evidence type="ECO:0000313" key="1">
    <source>
        <dbReference type="Proteomes" id="UP001515500"/>
    </source>
</evidence>
<gene>
    <name evidence="2" type="primary">LOC120282854</name>
</gene>
<proteinExistence type="predicted"/>
<reference evidence="2" key="1">
    <citation type="submission" date="2025-08" db="UniProtKB">
        <authorList>
            <consortium name="RefSeq"/>
        </authorList>
    </citation>
    <scope>IDENTIFICATION</scope>
</reference>
<accession>A0AB40D4C2</accession>
<dbReference type="Proteomes" id="UP001515500">
    <property type="component" value="Chromosome 18"/>
</dbReference>
<sequence length="141" mass="15832">MGRIQNILFSSKANVLINGSLNGYIRYRRGLRQCNPLSSLLFVLITEVISTMFSHALRSKILVGVRLGEFGSGLEVLSIIKLILYLFKGMTAVETLNCVIGLLPVTYLGVPLSGRLPRRQDWEGMILKIKRRLSTSKMQHI</sequence>
<dbReference type="AlphaFoldDB" id="A0AB40D4C2"/>
<protein>
    <submittedName>
        <fullName evidence="2">Uncharacterized protein LOC120282854</fullName>
    </submittedName>
</protein>
<name>A0AB40D4C2_DIOCR</name>
<evidence type="ECO:0000313" key="2">
    <source>
        <dbReference type="RefSeq" id="XP_039145625.1"/>
    </source>
</evidence>
<dbReference type="RefSeq" id="XP_039145625.1">
    <property type="nucleotide sequence ID" value="XM_039289691.1"/>
</dbReference>